<keyword evidence="2" id="KW-1185">Reference proteome</keyword>
<proteinExistence type="predicted"/>
<dbReference type="PANTHER" id="PTHR12558:SF45">
    <property type="entry name" value="CHROMOSOME UNDETERMINED SCAFFOLD_12, WHOLE GENOME SHOTGUN SEQUENCE"/>
    <property type="match status" value="1"/>
</dbReference>
<dbReference type="GO" id="GO:0051301">
    <property type="term" value="P:cell division"/>
    <property type="evidence" value="ECO:0007669"/>
    <property type="project" value="TreeGrafter"/>
</dbReference>
<dbReference type="SUPFAM" id="SSF48452">
    <property type="entry name" value="TPR-like"/>
    <property type="match status" value="5"/>
</dbReference>
<name>A0AAE3VIS8_9BACT</name>
<evidence type="ECO:0000313" key="2">
    <source>
        <dbReference type="Proteomes" id="UP001238163"/>
    </source>
</evidence>
<accession>A0AAE3VIS8</accession>
<sequence>MHSQQVVEDITDARTQYAHATGLLRREFYDLAEPQFRLFVARYPNDALVQQARLYLIECLRGQGKKDAMLQEIAEFKQSYPANGNHESLTLLEADTHFSNGNYDAAAALFASLFASKDALRAEQGRYFWGQCQLKLNKQDEAMAAFRVLSAQPFADGYLYRPYAVYYLGWLALQRGHYSEAVATFTRLQAGTGIADGLVENASYRLAEALLGAGREAEALAAYEKYIASFPNGQFGQEARRRRIELLGRAGEHARVVALGNEWLLLYPDTADHGLLFIFAQALLETGDYERAQYYFERLGNEPAVAADLRRVARAYTINCLFMAGQYAVVEDYARAFLTDFPAAAESGNVLLWRARAALESNRLNDAEVAGKAAVAFFHDDVKQTLPATELLVVILGKQEKWSEAAAVLRSLASRDGVPDPARLRLRAAEIAYKAKDFDKAKTDCLFLVENYPQEDELVRAAKNYLLRIGLDNKDFASAKRYAEELLVGAPRDEQVLLTQTLAVLHYNQGDSAAAIRVLQDMLSKSGLPEHTILPMKVFLGRILLETDRQRESLVIFSELLSSAPEAALRELLGPSILYQLGDSADKLQEYALAEQAWQAISARQDSAWTTRARLRLAQTLSLKGQPEQAAKMLWELEKGFADDNEAMALYGPELYSLLAEIELQLGNNDQALLCARKALKTDGGDDARQLTRARWVTAKVLFEDENSPSQALPYAVKCFILAEDDVYSPRAMLLATRIFLALGRRRDALATWQELAAKYPSWAAAQRSQDYIKELLASEKHGDGKHQQ</sequence>
<dbReference type="AlphaFoldDB" id="A0AAE3VIS8"/>
<dbReference type="Pfam" id="PF12895">
    <property type="entry name" value="ANAPC3"/>
    <property type="match status" value="1"/>
</dbReference>
<dbReference type="RefSeq" id="WP_307263608.1">
    <property type="nucleotide sequence ID" value="NZ_JAUSVL010000001.1"/>
</dbReference>
<dbReference type="Proteomes" id="UP001238163">
    <property type="component" value="Unassembled WGS sequence"/>
</dbReference>
<dbReference type="SMART" id="SM00028">
    <property type="entry name" value="TPR"/>
    <property type="match status" value="5"/>
</dbReference>
<protein>
    <submittedName>
        <fullName evidence="1">TolA-binding protein</fullName>
    </submittedName>
</protein>
<gene>
    <name evidence="1" type="ORF">J3R75_003292</name>
</gene>
<dbReference type="Pfam" id="PF13432">
    <property type="entry name" value="TPR_16"/>
    <property type="match status" value="2"/>
</dbReference>
<dbReference type="PANTHER" id="PTHR12558">
    <property type="entry name" value="CELL DIVISION CYCLE 16,23,27"/>
    <property type="match status" value="1"/>
</dbReference>
<comment type="caution">
    <text evidence="1">The sequence shown here is derived from an EMBL/GenBank/DDBJ whole genome shotgun (WGS) entry which is preliminary data.</text>
</comment>
<dbReference type="Pfam" id="PF13181">
    <property type="entry name" value="TPR_8"/>
    <property type="match status" value="1"/>
</dbReference>
<reference evidence="1" key="1">
    <citation type="submission" date="2023-07" db="EMBL/GenBank/DDBJ databases">
        <title>Genomic Encyclopedia of Type Strains, Phase IV (KMG-IV): sequencing the most valuable type-strain genomes for metagenomic binning, comparative biology and taxonomic classification.</title>
        <authorList>
            <person name="Goeker M."/>
        </authorList>
    </citation>
    <scope>NUCLEOTIDE SEQUENCE</scope>
    <source>
        <strain evidence="1">DSM 24202</strain>
    </source>
</reference>
<dbReference type="GO" id="GO:0031145">
    <property type="term" value="P:anaphase-promoting complex-dependent catabolic process"/>
    <property type="evidence" value="ECO:0007669"/>
    <property type="project" value="TreeGrafter"/>
</dbReference>
<dbReference type="Gene3D" id="1.25.40.10">
    <property type="entry name" value="Tetratricopeptide repeat domain"/>
    <property type="match status" value="7"/>
</dbReference>
<dbReference type="InterPro" id="IPR011990">
    <property type="entry name" value="TPR-like_helical_dom_sf"/>
</dbReference>
<organism evidence="1 2">
    <name type="scientific">Oligosphaera ethanolica</name>
    <dbReference type="NCBI Taxonomy" id="760260"/>
    <lineage>
        <taxon>Bacteria</taxon>
        <taxon>Pseudomonadati</taxon>
        <taxon>Lentisphaerota</taxon>
        <taxon>Oligosphaeria</taxon>
        <taxon>Oligosphaerales</taxon>
        <taxon>Oligosphaeraceae</taxon>
        <taxon>Oligosphaera</taxon>
    </lineage>
</organism>
<dbReference type="Pfam" id="PF13174">
    <property type="entry name" value="TPR_6"/>
    <property type="match status" value="1"/>
</dbReference>
<dbReference type="InterPro" id="IPR019734">
    <property type="entry name" value="TPR_rpt"/>
</dbReference>
<dbReference type="GO" id="GO:0016567">
    <property type="term" value="P:protein ubiquitination"/>
    <property type="evidence" value="ECO:0007669"/>
    <property type="project" value="TreeGrafter"/>
</dbReference>
<evidence type="ECO:0000313" key="1">
    <source>
        <dbReference type="EMBL" id="MDQ0291185.1"/>
    </source>
</evidence>
<dbReference type="EMBL" id="JAUSVL010000001">
    <property type="protein sequence ID" value="MDQ0291185.1"/>
    <property type="molecule type" value="Genomic_DNA"/>
</dbReference>